<keyword evidence="6" id="KW-0969">Cilium</keyword>
<accession>A0ABM1DQ37</accession>
<keyword evidence="8" id="KW-0966">Cell projection</keyword>
<dbReference type="Proteomes" id="UP000695022">
    <property type="component" value="Unplaced"/>
</dbReference>
<dbReference type="RefSeq" id="XP_014662058.1">
    <property type="nucleotide sequence ID" value="XM_014806572.1"/>
</dbReference>
<dbReference type="PANTHER" id="PTHR21648:SF0">
    <property type="entry name" value="RADIAL SPOKE HEAD PROTEIN 3 HOMOLOG"/>
    <property type="match status" value="1"/>
</dbReference>
<dbReference type="Pfam" id="PF06098">
    <property type="entry name" value="Radial_spoke_3"/>
    <property type="match status" value="1"/>
</dbReference>
<evidence type="ECO:0000256" key="3">
    <source>
        <dbReference type="ARBA" id="ARBA00022490"/>
    </source>
</evidence>
<evidence type="ECO:0000313" key="11">
    <source>
        <dbReference type="RefSeq" id="XP_014662058.1"/>
    </source>
</evidence>
<keyword evidence="3" id="KW-0963">Cytoplasm</keyword>
<keyword evidence="7" id="KW-0206">Cytoskeleton</keyword>
<comment type="subcellular location">
    <subcellularLocation>
        <location evidence="1">Cytoplasm</location>
        <location evidence="1">Cytoskeleton</location>
        <location evidence="1">Flagellum axoneme</location>
    </subcellularLocation>
</comment>
<keyword evidence="4" id="KW-0597">Phosphoprotein</keyword>
<dbReference type="InterPro" id="IPR009290">
    <property type="entry name" value="Radial_spoke_3"/>
</dbReference>
<dbReference type="GeneID" id="106805093"/>
<evidence type="ECO:0000256" key="7">
    <source>
        <dbReference type="ARBA" id="ARBA00023212"/>
    </source>
</evidence>
<evidence type="ECO:0000256" key="6">
    <source>
        <dbReference type="ARBA" id="ARBA00023069"/>
    </source>
</evidence>
<organism evidence="10 11">
    <name type="scientific">Priapulus caudatus</name>
    <name type="common">Priapulid worm</name>
    <dbReference type="NCBI Taxonomy" id="37621"/>
    <lineage>
        <taxon>Eukaryota</taxon>
        <taxon>Metazoa</taxon>
        <taxon>Ecdysozoa</taxon>
        <taxon>Scalidophora</taxon>
        <taxon>Priapulida</taxon>
        <taxon>Priapulimorpha</taxon>
        <taxon>Priapulimorphida</taxon>
        <taxon>Priapulidae</taxon>
        <taxon>Priapulus</taxon>
    </lineage>
</organism>
<feature type="coiled-coil region" evidence="9">
    <location>
        <begin position="226"/>
        <end position="258"/>
    </location>
</feature>
<name>A0ABM1DQ37_PRICU</name>
<protein>
    <submittedName>
        <fullName evidence="11">Radial spoke head protein 3 homolog</fullName>
    </submittedName>
</protein>
<gene>
    <name evidence="11" type="primary">LOC106805093</name>
</gene>
<evidence type="ECO:0000256" key="9">
    <source>
        <dbReference type="SAM" id="Coils"/>
    </source>
</evidence>
<proteinExistence type="inferred from homology"/>
<sequence length="346" mass="39982">MKKMATVLPQKPQGTYSFVSQPRTVQHRKKFRDQQQLQQEQQNDGSLQGQYANIMYDRRIVRGNTYAQNVLPTSALTNPLEVQRQQETRRRNIAKRRAKEHLRPKTVEAVEGRKHQDVQTELYLEELGDRVEEVDAQCQTDPFLDRPASPLFIPAKTGVDAATQIYDGDLFDFDVEVKPILEVLVGKTLEQASLEVMEEEELAAMRAQQKAFLELRNAELVETQRLEEKERRHREEKARRMQQQKEVLELEVDTSQRVAARAFAQGYLSDLVPSVFSSLTDSGYFYDPVERDLETGFMVWLMERVEVNLRDAALGRAMLDSIIRDIVKTKNREFEKLEAANIVDAP</sequence>
<keyword evidence="5" id="KW-0282">Flagellum</keyword>
<evidence type="ECO:0000313" key="10">
    <source>
        <dbReference type="Proteomes" id="UP000695022"/>
    </source>
</evidence>
<comment type="similarity">
    <text evidence="2">Belongs to the flagellar radial spoke RSP3 family.</text>
</comment>
<keyword evidence="10" id="KW-1185">Reference proteome</keyword>
<evidence type="ECO:0000256" key="8">
    <source>
        <dbReference type="ARBA" id="ARBA00023273"/>
    </source>
</evidence>
<evidence type="ECO:0000256" key="4">
    <source>
        <dbReference type="ARBA" id="ARBA00022553"/>
    </source>
</evidence>
<evidence type="ECO:0000256" key="1">
    <source>
        <dbReference type="ARBA" id="ARBA00004611"/>
    </source>
</evidence>
<dbReference type="PANTHER" id="PTHR21648">
    <property type="entry name" value="FLAGELLAR RADIAL SPOKE PROTEIN 3"/>
    <property type="match status" value="1"/>
</dbReference>
<keyword evidence="9" id="KW-0175">Coiled coil</keyword>
<reference evidence="11" key="1">
    <citation type="submission" date="2025-08" db="UniProtKB">
        <authorList>
            <consortium name="RefSeq"/>
        </authorList>
    </citation>
    <scope>IDENTIFICATION</scope>
</reference>
<evidence type="ECO:0000256" key="5">
    <source>
        <dbReference type="ARBA" id="ARBA00022846"/>
    </source>
</evidence>
<evidence type="ECO:0000256" key="2">
    <source>
        <dbReference type="ARBA" id="ARBA00006737"/>
    </source>
</evidence>